<accession>A0AAD8PIH2</accession>
<dbReference type="GO" id="GO:0020037">
    <property type="term" value="F:heme binding"/>
    <property type="evidence" value="ECO:0007669"/>
    <property type="project" value="InterPro"/>
</dbReference>
<dbReference type="PANTHER" id="PTHR24305:SF232">
    <property type="entry name" value="P450, PUTATIVE (EUROFUNG)-RELATED"/>
    <property type="match status" value="1"/>
</dbReference>
<evidence type="ECO:0000313" key="6">
    <source>
        <dbReference type="EMBL" id="KAK1561622.1"/>
    </source>
</evidence>
<evidence type="ECO:0000256" key="4">
    <source>
        <dbReference type="ARBA" id="ARBA00022723"/>
    </source>
</evidence>
<gene>
    <name evidence="6" type="ORF">LY79DRAFT_531045</name>
</gene>
<dbReference type="InterPro" id="IPR001128">
    <property type="entry name" value="Cyt_P450"/>
</dbReference>
<dbReference type="RefSeq" id="XP_060406767.1">
    <property type="nucleotide sequence ID" value="XM_060556230.1"/>
</dbReference>
<dbReference type="GO" id="GO:0005506">
    <property type="term" value="F:iron ion binding"/>
    <property type="evidence" value="ECO:0007669"/>
    <property type="project" value="InterPro"/>
</dbReference>
<keyword evidence="7" id="KW-1185">Reference proteome</keyword>
<organism evidence="6 7">
    <name type="scientific">Colletotrichum navitas</name>
    <dbReference type="NCBI Taxonomy" id="681940"/>
    <lineage>
        <taxon>Eukaryota</taxon>
        <taxon>Fungi</taxon>
        <taxon>Dikarya</taxon>
        <taxon>Ascomycota</taxon>
        <taxon>Pezizomycotina</taxon>
        <taxon>Sordariomycetes</taxon>
        <taxon>Hypocreomycetidae</taxon>
        <taxon>Glomerellales</taxon>
        <taxon>Glomerellaceae</taxon>
        <taxon>Colletotrichum</taxon>
        <taxon>Colletotrichum graminicola species complex</taxon>
    </lineage>
</organism>
<evidence type="ECO:0000256" key="1">
    <source>
        <dbReference type="ARBA" id="ARBA00001971"/>
    </source>
</evidence>
<keyword evidence="3" id="KW-0349">Heme</keyword>
<evidence type="ECO:0000256" key="2">
    <source>
        <dbReference type="ARBA" id="ARBA00010617"/>
    </source>
</evidence>
<evidence type="ECO:0000256" key="3">
    <source>
        <dbReference type="ARBA" id="ARBA00022617"/>
    </source>
</evidence>
<proteinExistence type="inferred from homology"/>
<sequence>MVLPDGRSLDGNEAIDTTAAAAAAAAGSHFTAHRGAGPLLGVAAILFLYLLYKRSLPKAIPGIPHNAAAVASILGDIPSFQEGIRRTGELNLWLLEQADHFASPLFQVFIKPFGKPIVVLNDFREIRDIMMRGKEFDRSSITADYMEGSAGKQHTHMPTGPEWKQHRRLLQNIMSPQFLNDVAVPTIFDSALRLIRLWDDKARIAAGHPFPAEMDIHYATLDAVMAFTFGGDFEHRATQPTIERLQGLGAEDVKRLLSGGGGGGGGGADKDNDAPVMFPKGDVDERIQATLYIPASASQLRESPMPRLKWWFVQKKAAVRRAFRIRDMFVSEEISKALKKLQDVGVGERRVHSAVELIVLQEKKMAEQDGRAPSYFSEMMIHEIYGVIIAGLDTTSTTMSWGVK</sequence>
<keyword evidence="4" id="KW-0479">Metal-binding</keyword>
<reference evidence="6" key="1">
    <citation type="submission" date="2021-06" db="EMBL/GenBank/DDBJ databases">
        <title>Comparative genomics, transcriptomics and evolutionary studies reveal genomic signatures of adaptation to plant cell wall in hemibiotrophic fungi.</title>
        <authorList>
            <consortium name="DOE Joint Genome Institute"/>
            <person name="Baroncelli R."/>
            <person name="Diaz J.F."/>
            <person name="Benocci T."/>
            <person name="Peng M."/>
            <person name="Battaglia E."/>
            <person name="Haridas S."/>
            <person name="Andreopoulos W."/>
            <person name="Labutti K."/>
            <person name="Pangilinan J."/>
            <person name="Floch G.L."/>
            <person name="Makela M.R."/>
            <person name="Henrissat B."/>
            <person name="Grigoriev I.V."/>
            <person name="Crouch J.A."/>
            <person name="De Vries R.P."/>
            <person name="Sukno S.A."/>
            <person name="Thon M.R."/>
        </authorList>
    </citation>
    <scope>NUCLEOTIDE SEQUENCE</scope>
    <source>
        <strain evidence="6">CBS 125086</strain>
    </source>
</reference>
<name>A0AAD8PIH2_9PEZI</name>
<protein>
    <submittedName>
        <fullName evidence="6">Cytochrome P450</fullName>
    </submittedName>
</protein>
<feature type="non-terminal residue" evidence="6">
    <location>
        <position position="1"/>
    </location>
</feature>
<dbReference type="GO" id="GO:0004497">
    <property type="term" value="F:monooxygenase activity"/>
    <property type="evidence" value="ECO:0007669"/>
    <property type="project" value="InterPro"/>
</dbReference>
<comment type="cofactor">
    <cofactor evidence="1">
        <name>heme</name>
        <dbReference type="ChEBI" id="CHEBI:30413"/>
    </cofactor>
</comment>
<dbReference type="Gene3D" id="1.10.630.10">
    <property type="entry name" value="Cytochrome P450"/>
    <property type="match status" value="1"/>
</dbReference>
<dbReference type="SUPFAM" id="SSF48264">
    <property type="entry name" value="Cytochrome P450"/>
    <property type="match status" value="1"/>
</dbReference>
<dbReference type="GO" id="GO:0016705">
    <property type="term" value="F:oxidoreductase activity, acting on paired donors, with incorporation or reduction of molecular oxygen"/>
    <property type="evidence" value="ECO:0007669"/>
    <property type="project" value="InterPro"/>
</dbReference>
<dbReference type="GeneID" id="85440470"/>
<comment type="caution">
    <text evidence="6">The sequence shown here is derived from an EMBL/GenBank/DDBJ whole genome shotgun (WGS) entry which is preliminary data.</text>
</comment>
<evidence type="ECO:0000256" key="5">
    <source>
        <dbReference type="ARBA" id="ARBA00023004"/>
    </source>
</evidence>
<dbReference type="InterPro" id="IPR050121">
    <property type="entry name" value="Cytochrome_P450_monoxygenase"/>
</dbReference>
<comment type="similarity">
    <text evidence="2">Belongs to the cytochrome P450 family.</text>
</comment>
<dbReference type="EMBL" id="JAHLJV010000263">
    <property type="protein sequence ID" value="KAK1561622.1"/>
    <property type="molecule type" value="Genomic_DNA"/>
</dbReference>
<dbReference type="AlphaFoldDB" id="A0AAD8PIH2"/>
<dbReference type="Pfam" id="PF00067">
    <property type="entry name" value="p450"/>
    <property type="match status" value="1"/>
</dbReference>
<dbReference type="Proteomes" id="UP001230504">
    <property type="component" value="Unassembled WGS sequence"/>
</dbReference>
<dbReference type="PANTHER" id="PTHR24305">
    <property type="entry name" value="CYTOCHROME P450"/>
    <property type="match status" value="1"/>
</dbReference>
<dbReference type="InterPro" id="IPR036396">
    <property type="entry name" value="Cyt_P450_sf"/>
</dbReference>
<evidence type="ECO:0000313" key="7">
    <source>
        <dbReference type="Proteomes" id="UP001230504"/>
    </source>
</evidence>
<keyword evidence="5" id="KW-0408">Iron</keyword>